<gene>
    <name evidence="11 12" type="primary">thiM</name>
    <name evidence="12" type="ORF">K8V42_07680</name>
</gene>
<sequence length="272" mass="29242">MNVTLIEQVRQINPLVHTITNLVVANDSANGLLAIGASPFMSNTVREVAEIQTFNHALVLNMGTINDEQLEAMLLAGKAANQNNKPVVIDPVGAGATQYRKQVIQELLEEIKPTLIRGNAGELASLANVAWQAKGVDAGVGSADVQSIAEIVARKYECLVFISGETDIMTNGSKTYLNHHGTPHFTSMTGSGCLLSCVCGAYLGVLDDPSADELLDAIIVAGTLYSLAGQLAAKDFNDRQIGTFRKNLLDQLSVIDAQTLRAFNREWSEHHE</sequence>
<keyword evidence="8 11" id="KW-0067">ATP-binding</keyword>
<evidence type="ECO:0000256" key="3">
    <source>
        <dbReference type="ARBA" id="ARBA00004868"/>
    </source>
</evidence>
<comment type="caution">
    <text evidence="12">The sequence shown here is derived from an EMBL/GenBank/DDBJ whole genome shotgun (WGS) entry which is preliminary data.</text>
</comment>
<evidence type="ECO:0000256" key="10">
    <source>
        <dbReference type="ARBA" id="ARBA00022977"/>
    </source>
</evidence>
<organism evidence="12 13">
    <name type="scientific">Enterococcus aquimarinus</name>
    <dbReference type="NCBI Taxonomy" id="328396"/>
    <lineage>
        <taxon>Bacteria</taxon>
        <taxon>Bacillati</taxon>
        <taxon>Bacillota</taxon>
        <taxon>Bacilli</taxon>
        <taxon>Lactobacillales</taxon>
        <taxon>Enterococcaceae</taxon>
        <taxon>Enterococcus</taxon>
    </lineage>
</organism>
<keyword evidence="9 11" id="KW-0460">Magnesium</keyword>
<dbReference type="HAMAP" id="MF_00228">
    <property type="entry name" value="Thz_kinase"/>
    <property type="match status" value="1"/>
</dbReference>
<proteinExistence type="inferred from homology"/>
<dbReference type="GO" id="GO:0005524">
    <property type="term" value="F:ATP binding"/>
    <property type="evidence" value="ECO:0007669"/>
    <property type="project" value="UniProtKB-UniRule"/>
</dbReference>
<comment type="similarity">
    <text evidence="11">Belongs to the Thz kinase family.</text>
</comment>
<dbReference type="Gene3D" id="3.40.1190.20">
    <property type="match status" value="1"/>
</dbReference>
<evidence type="ECO:0000256" key="2">
    <source>
        <dbReference type="ARBA" id="ARBA00001946"/>
    </source>
</evidence>
<feature type="binding site" evidence="11">
    <location>
        <position position="41"/>
    </location>
    <ligand>
        <name>substrate</name>
    </ligand>
</feature>
<accession>A0A9E3ZVK3</accession>
<name>A0A9E3ZVK3_9ENTE</name>
<keyword evidence="6 11" id="KW-0547">Nucleotide-binding</keyword>
<keyword evidence="10 11" id="KW-0784">Thiamine biosynthesis</keyword>
<evidence type="ECO:0000256" key="9">
    <source>
        <dbReference type="ARBA" id="ARBA00022842"/>
    </source>
</evidence>
<evidence type="ECO:0000313" key="12">
    <source>
        <dbReference type="EMBL" id="MCC9274158.1"/>
    </source>
</evidence>
<dbReference type="NCBIfam" id="NF006830">
    <property type="entry name" value="PRK09355.1"/>
    <property type="match status" value="1"/>
</dbReference>
<evidence type="ECO:0000313" key="13">
    <source>
        <dbReference type="Proteomes" id="UP000813384"/>
    </source>
</evidence>
<keyword evidence="5 11" id="KW-0479">Metal-binding</keyword>
<dbReference type="PIRSF" id="PIRSF000513">
    <property type="entry name" value="Thz_kinase"/>
    <property type="match status" value="1"/>
</dbReference>
<dbReference type="NCBIfam" id="TIGR00694">
    <property type="entry name" value="thiM"/>
    <property type="match status" value="1"/>
</dbReference>
<dbReference type="EMBL" id="JAJJVO010000116">
    <property type="protein sequence ID" value="MCC9274158.1"/>
    <property type="molecule type" value="Genomic_DNA"/>
</dbReference>
<keyword evidence="7 11" id="KW-0418">Kinase</keyword>
<protein>
    <recommendedName>
        <fullName evidence="11">Hydroxyethylthiazole kinase</fullName>
        <ecNumber evidence="11">2.7.1.50</ecNumber>
    </recommendedName>
    <alternativeName>
        <fullName evidence="11">4-methyl-5-beta-hydroxyethylthiazole kinase</fullName>
        <shortName evidence="11">TH kinase</shortName>
        <shortName evidence="11">Thz kinase</shortName>
    </alternativeName>
</protein>
<dbReference type="GO" id="GO:0009229">
    <property type="term" value="P:thiamine diphosphate biosynthetic process"/>
    <property type="evidence" value="ECO:0007669"/>
    <property type="project" value="UniProtKB-UniRule"/>
</dbReference>
<evidence type="ECO:0000256" key="4">
    <source>
        <dbReference type="ARBA" id="ARBA00022679"/>
    </source>
</evidence>
<dbReference type="InterPro" id="IPR029056">
    <property type="entry name" value="Ribokinase-like"/>
</dbReference>
<evidence type="ECO:0000256" key="8">
    <source>
        <dbReference type="ARBA" id="ARBA00022840"/>
    </source>
</evidence>
<dbReference type="PRINTS" id="PR01099">
    <property type="entry name" value="HYETHTZKNASE"/>
</dbReference>
<comment type="function">
    <text evidence="11">Catalyzes the phosphorylation of the hydroxyl group of 4-methyl-5-beta-hydroxyethylthiazole (THZ).</text>
</comment>
<comment type="cofactor">
    <cofactor evidence="2 11">
        <name>Mg(2+)</name>
        <dbReference type="ChEBI" id="CHEBI:18420"/>
    </cofactor>
</comment>
<comment type="catalytic activity">
    <reaction evidence="1 11">
        <text>5-(2-hydroxyethyl)-4-methylthiazole + ATP = 4-methyl-5-(2-phosphooxyethyl)-thiazole + ADP + H(+)</text>
        <dbReference type="Rhea" id="RHEA:24212"/>
        <dbReference type="ChEBI" id="CHEBI:15378"/>
        <dbReference type="ChEBI" id="CHEBI:17957"/>
        <dbReference type="ChEBI" id="CHEBI:30616"/>
        <dbReference type="ChEBI" id="CHEBI:58296"/>
        <dbReference type="ChEBI" id="CHEBI:456216"/>
        <dbReference type="EC" id="2.7.1.50"/>
    </reaction>
</comment>
<evidence type="ECO:0000256" key="11">
    <source>
        <dbReference type="HAMAP-Rule" id="MF_00228"/>
    </source>
</evidence>
<dbReference type="EC" id="2.7.1.50" evidence="11"/>
<dbReference type="Pfam" id="PF02110">
    <property type="entry name" value="HK"/>
    <property type="match status" value="1"/>
</dbReference>
<dbReference type="GO" id="GO:0000287">
    <property type="term" value="F:magnesium ion binding"/>
    <property type="evidence" value="ECO:0007669"/>
    <property type="project" value="UniProtKB-UniRule"/>
</dbReference>
<dbReference type="GO" id="GO:0009228">
    <property type="term" value="P:thiamine biosynthetic process"/>
    <property type="evidence" value="ECO:0007669"/>
    <property type="project" value="UniProtKB-KW"/>
</dbReference>
<dbReference type="CDD" id="cd01170">
    <property type="entry name" value="THZ_kinase"/>
    <property type="match status" value="1"/>
</dbReference>
<reference evidence="12" key="1">
    <citation type="journal article" date="2021" name="PeerJ">
        <title>Extensive microbial diversity within the chicken gut microbiome revealed by metagenomics and culture.</title>
        <authorList>
            <person name="Gilroy R."/>
            <person name="Ravi A."/>
            <person name="Getino M."/>
            <person name="Pursley I."/>
            <person name="Horton D.L."/>
            <person name="Alikhan N.F."/>
            <person name="Baker D."/>
            <person name="Gharbi K."/>
            <person name="Hall N."/>
            <person name="Watson M."/>
            <person name="Adriaenssens E.M."/>
            <person name="Foster-Nyarko E."/>
            <person name="Jarju S."/>
            <person name="Secka A."/>
            <person name="Antonio M."/>
            <person name="Oren A."/>
            <person name="Chaudhuri R.R."/>
            <person name="La Ragione R."/>
            <person name="Hildebrand F."/>
            <person name="Pallen M.J."/>
        </authorList>
    </citation>
    <scope>NUCLEOTIDE SEQUENCE</scope>
    <source>
        <strain evidence="12">150</strain>
    </source>
</reference>
<feature type="binding site" evidence="11">
    <location>
        <position position="163"/>
    </location>
    <ligand>
        <name>ATP</name>
        <dbReference type="ChEBI" id="CHEBI:30616"/>
    </ligand>
</feature>
<dbReference type="AlphaFoldDB" id="A0A9E3ZVK3"/>
<feature type="binding site" evidence="11">
    <location>
        <position position="190"/>
    </location>
    <ligand>
        <name>substrate</name>
    </ligand>
</feature>
<dbReference type="SUPFAM" id="SSF53613">
    <property type="entry name" value="Ribokinase-like"/>
    <property type="match status" value="1"/>
</dbReference>
<keyword evidence="4 11" id="KW-0808">Transferase</keyword>
<reference evidence="12" key="2">
    <citation type="submission" date="2021-11" db="EMBL/GenBank/DDBJ databases">
        <authorList>
            <person name="Gilroy R."/>
        </authorList>
    </citation>
    <scope>NUCLEOTIDE SEQUENCE</scope>
    <source>
        <strain evidence="12">150</strain>
    </source>
</reference>
<comment type="pathway">
    <text evidence="3 11">Cofactor biosynthesis; thiamine diphosphate biosynthesis; 4-methyl-5-(2-phosphoethyl)-thiazole from 5-(2-hydroxyethyl)-4-methylthiazole: step 1/1.</text>
</comment>
<dbReference type="GO" id="GO:0004417">
    <property type="term" value="F:hydroxyethylthiazole kinase activity"/>
    <property type="evidence" value="ECO:0007669"/>
    <property type="project" value="UniProtKB-UniRule"/>
</dbReference>
<evidence type="ECO:0000256" key="6">
    <source>
        <dbReference type="ARBA" id="ARBA00022741"/>
    </source>
</evidence>
<evidence type="ECO:0000256" key="7">
    <source>
        <dbReference type="ARBA" id="ARBA00022777"/>
    </source>
</evidence>
<dbReference type="InterPro" id="IPR000417">
    <property type="entry name" value="Hyethyz_kinase"/>
</dbReference>
<evidence type="ECO:0000256" key="5">
    <source>
        <dbReference type="ARBA" id="ARBA00022723"/>
    </source>
</evidence>
<feature type="binding site" evidence="11">
    <location>
        <position position="117"/>
    </location>
    <ligand>
        <name>ATP</name>
        <dbReference type="ChEBI" id="CHEBI:30616"/>
    </ligand>
</feature>
<dbReference type="Proteomes" id="UP000813384">
    <property type="component" value="Unassembled WGS sequence"/>
</dbReference>
<evidence type="ECO:0000256" key="1">
    <source>
        <dbReference type="ARBA" id="ARBA00001771"/>
    </source>
</evidence>